<organism evidence="2 3">
    <name type="scientific">Photinus pyralis</name>
    <name type="common">Common eastern firefly</name>
    <name type="synonym">Lampyris pyralis</name>
    <dbReference type="NCBI Taxonomy" id="7054"/>
    <lineage>
        <taxon>Eukaryota</taxon>
        <taxon>Metazoa</taxon>
        <taxon>Ecdysozoa</taxon>
        <taxon>Arthropoda</taxon>
        <taxon>Hexapoda</taxon>
        <taxon>Insecta</taxon>
        <taxon>Pterygota</taxon>
        <taxon>Neoptera</taxon>
        <taxon>Endopterygota</taxon>
        <taxon>Coleoptera</taxon>
        <taxon>Polyphaga</taxon>
        <taxon>Elateriformia</taxon>
        <taxon>Elateroidea</taxon>
        <taxon>Lampyridae</taxon>
        <taxon>Lampyrinae</taxon>
        <taxon>Photinus</taxon>
    </lineage>
</organism>
<accession>A0A5N4A6U7</accession>
<dbReference type="EMBL" id="VVIM01000009">
    <property type="protein sequence ID" value="KAB0792989.1"/>
    <property type="molecule type" value="Genomic_DNA"/>
</dbReference>
<feature type="transmembrane region" description="Helical" evidence="1">
    <location>
        <begin position="12"/>
        <end position="29"/>
    </location>
</feature>
<gene>
    <name evidence="2" type="ORF">PPYR_12609</name>
</gene>
<dbReference type="Proteomes" id="UP000327044">
    <property type="component" value="Unassembled WGS sequence"/>
</dbReference>
<proteinExistence type="predicted"/>
<evidence type="ECO:0000313" key="2">
    <source>
        <dbReference type="EMBL" id="KAB0792989.1"/>
    </source>
</evidence>
<keyword evidence="1" id="KW-0812">Transmembrane</keyword>
<feature type="transmembrane region" description="Helical" evidence="1">
    <location>
        <begin position="41"/>
        <end position="60"/>
    </location>
</feature>
<sequence>MPDYSETFKSIRVWELIVCLICLVLSAVTLKNLQLNESLKLYLVILSAVCTCLTSADLILTRCREIPWTYGIPLLLLASLMFFLCVGFHLSIRKVGPFLYESSLVAYSLAGSLFLFDVMDTIRRNTVGGKSSRYPYF</sequence>
<feature type="transmembrane region" description="Helical" evidence="1">
    <location>
        <begin position="98"/>
        <end position="116"/>
    </location>
</feature>
<comment type="caution">
    <text evidence="2">The sequence shown here is derived from an EMBL/GenBank/DDBJ whole genome shotgun (WGS) entry which is preliminary data.</text>
</comment>
<dbReference type="AlphaFoldDB" id="A0A5N4A6U7"/>
<keyword evidence="3" id="KW-1185">Reference proteome</keyword>
<evidence type="ECO:0000256" key="1">
    <source>
        <dbReference type="SAM" id="Phobius"/>
    </source>
</evidence>
<name>A0A5N4A6U7_PHOPY</name>
<feature type="transmembrane region" description="Helical" evidence="1">
    <location>
        <begin position="72"/>
        <end position="92"/>
    </location>
</feature>
<keyword evidence="1" id="KW-1133">Transmembrane helix</keyword>
<reference evidence="2 3" key="1">
    <citation type="journal article" date="2018" name="Elife">
        <title>Firefly genomes illuminate parallel origins of bioluminescence in beetles.</title>
        <authorList>
            <person name="Fallon T.R."/>
            <person name="Lower S.E."/>
            <person name="Chang C.H."/>
            <person name="Bessho-Uehara M."/>
            <person name="Martin G.J."/>
            <person name="Bewick A.J."/>
            <person name="Behringer M."/>
            <person name="Debat H.J."/>
            <person name="Wong I."/>
            <person name="Day J.C."/>
            <person name="Suvorov A."/>
            <person name="Silva C.J."/>
            <person name="Stanger-Hall K.F."/>
            <person name="Hall D.W."/>
            <person name="Schmitz R.J."/>
            <person name="Nelson D.R."/>
            <person name="Lewis S.M."/>
            <person name="Shigenobu S."/>
            <person name="Bybee S.M."/>
            <person name="Larracuente A.M."/>
            <person name="Oba Y."/>
            <person name="Weng J.K."/>
        </authorList>
    </citation>
    <scope>NUCLEOTIDE SEQUENCE [LARGE SCALE GENOMIC DNA]</scope>
    <source>
        <strain evidence="2">1611_PpyrPB1</strain>
        <tissue evidence="2">Whole body</tissue>
    </source>
</reference>
<keyword evidence="1" id="KW-0472">Membrane</keyword>
<protein>
    <submittedName>
        <fullName evidence="2">Uncharacterized protein</fullName>
    </submittedName>
</protein>
<dbReference type="InParanoid" id="A0A5N4A6U7"/>
<evidence type="ECO:0000313" key="3">
    <source>
        <dbReference type="Proteomes" id="UP000327044"/>
    </source>
</evidence>